<protein>
    <submittedName>
        <fullName evidence="2">LysM peptidoglycan-binding domain-containing protein</fullName>
    </submittedName>
</protein>
<dbReference type="OrthoDB" id="8248741at2"/>
<feature type="domain" description="LysM" evidence="1">
    <location>
        <begin position="2884"/>
        <end position="2925"/>
    </location>
</feature>
<evidence type="ECO:0000313" key="2">
    <source>
        <dbReference type="EMBL" id="TXD72777.1"/>
    </source>
</evidence>
<gene>
    <name evidence="2" type="ORF">ESU54_11190</name>
</gene>
<evidence type="ECO:0000259" key="1">
    <source>
        <dbReference type="SMART" id="SM00257"/>
    </source>
</evidence>
<feature type="domain" description="LysM" evidence="1">
    <location>
        <begin position="1742"/>
        <end position="1794"/>
    </location>
</feature>
<dbReference type="EMBL" id="VORT01000007">
    <property type="protein sequence ID" value="TXD72777.1"/>
    <property type="molecule type" value="Genomic_DNA"/>
</dbReference>
<dbReference type="Proteomes" id="UP000321497">
    <property type="component" value="Unassembled WGS sequence"/>
</dbReference>
<dbReference type="SMART" id="SM00257">
    <property type="entry name" value="LysM"/>
    <property type="match status" value="5"/>
</dbReference>
<dbReference type="CDD" id="cd00118">
    <property type="entry name" value="LysM"/>
    <property type="match status" value="2"/>
</dbReference>
<comment type="caution">
    <text evidence="2">The sequence shown here is derived from an EMBL/GenBank/DDBJ whole genome shotgun (WGS) entry which is preliminary data.</text>
</comment>
<feature type="domain" description="LysM" evidence="1">
    <location>
        <begin position="1522"/>
        <end position="1564"/>
    </location>
</feature>
<dbReference type="RefSeq" id="WP_111845802.1">
    <property type="nucleotide sequence ID" value="NZ_UEGI01000026.1"/>
</dbReference>
<feature type="domain" description="LysM" evidence="1">
    <location>
        <begin position="1797"/>
        <end position="1840"/>
    </location>
</feature>
<dbReference type="InterPro" id="IPR018392">
    <property type="entry name" value="LysM"/>
</dbReference>
<name>A0A5C6YZC3_9FLAO</name>
<proteinExistence type="predicted"/>
<feature type="domain" description="LysM" evidence="1">
    <location>
        <begin position="1843"/>
        <end position="1886"/>
    </location>
</feature>
<dbReference type="Pfam" id="PF01476">
    <property type="entry name" value="LysM"/>
    <property type="match status" value="2"/>
</dbReference>
<sequence>MSQPVIGIDELVKILEDAVKGPQGSQYIILDDALFPAAGALVDYLQLTNDQLRIDQISGTDLIQPDKPKYKVNIVGKGNLFDVDTGGNLTSVACHINITGTAPPSEDVELRMKAEPSESSWEFSDCFPPLPEFLGKKEKTAELEWQASFYNHFPLSNVAFYVNTHSNGMPSGINLEAVLNTTVGTLGRFISKFIPETVDLGGTIELRKDTFPLLNLAADLADFDFPEIKDITSFKLELSTADKDAGDESSKNSSNADLSASAEVIDLKFTIEGSILQGNTIWVLDIGIEDPTKYTLSNGINSLLSFGGGEVTLPSGIEAFTSMYLDSLSLGFQPKSTGLRTISMIGASVKYAKDWVIPMTGVTIGDIKIHWEIANPFSGSPMLIGSISGVIALGDNDKTLSNKNIVAISIICDITGLEKGGTPSVNITGDLFTEEEGQTASIDAIVEHFTGFNPNIGLEVAKLSFEANTGDRTFFFYTSLVGDLPFKIPGVEFKEAAFGVRYSPNQFSGNVSANISVAKIPLVGYASYRGKDAGWLLKGGIPPNGDKIPNLGEFLDNLDSNWFGGVPESIKIIQLTGLMTSFDTKSKAFSLEIGVEWIPKIADKDFKIAAEFFLKSEKASDTENSYSGYVKGSLEFVDLKAAVTYAFAKNSKVFTFEIGYKSFELIAILMQVADKATPTVKGDWILKVGFGNTSFGDILEFLVHLIDPNINFKLGPPWNVLNEINLKNLSLVINLTKKTVGITYAVKKDFGFFYLDEIGLQYIKQPGKNSVNVIITGRMLEKPYTDAKPLTWDALNESPPAVPGKGNKTLDLKYLGFGQNITFRETKDFKKVEDVINALKKDFAPIDTDSDSNPLEQLPNLKFAGDGRWLIGTDFTLIDTITIAAVFNDPELYGVHLALAGEKAKQLKGLSFDILYKKVTETIGVYQLELKLPDSMRQFQFGAGSVTVPIINLDIYTNGNFRIDMGFPVGLNFTRSFCIQFWPFIGYGGFYFAILNGQTSSKVPKITNGNFAPVIEFGLALSIGLGKTIDKGILKAGLSVTIVGIVEGVLGWFHPDDKSLPSDMFYLIKGTVALTGKLYGEVNFFIISAKVEVIAYASLTLTIEAFQPILVELELGVSVSASVKILFIRIHFSFKMILELSFTVGNASPTPWILDGSSSNPDTFLLRQQRSRYAYREISARDILRAQRIQDIALDLQHPFSWNPINVFEGDIKDIQLLMMPNFTVAVPTTLNANVNLVIENDDPQVQTVMALFVPNSITANAKTHEEVKQIFHANATEKPFNQLVGGFLKWALVSFGLDLANPVTIVDLEDVQKQINKEQSAGDIFSYDLIRSFIELNYLLKISSVSSEKISEELNTTGLEDGPLGLVHDSCSETSGQEIGSLGITGLTGPVGEISAAYFPMIPDLIMSPEDRPVIDFSKHQMIDHEYEEMLSSYFQDLLVEFEQNVARNPEQPNAPQSRSNSRVDAPEESMSTFIFRDYFAMLTKQAVASAISLFSRYPYSVKESDSLESIASTFPTVSFVHQVRPHDTLGTISTQYGVQIESIKLSNDLLTSLESFDKLILHLEMVTIEKGVTPATIANANGGIQLNASVENPTIISVPGLVFQLKDQSTLDNIMIQFGITSPEDLFIGEAAKNSINPDLLLTNGKILIPQTSYKVSEGQTLLEVTAYWVMRGKLMGTGIDEALLSAYSQAIIKCNNGDENAYKDLNNLTVGESIKIPEIILNKDKTLEFVGTKPCDWKVYTVREADTLELIAGYYTLSQLQFELLTEFESLIKGLNPGVPPITTNQELVIPTFEYTIQADETLAEILELFGVTLQAALNANRRSNTIFTPLALMILPTLHYGIKDGDTLASLSNLFNLSVKDLAWKISTEPNIFILQQEIIIPDVPKQMFDKLLTDLVSNGSFNNISAMLTRFMLHGLRVPDPADDILAGLTPSKLEALDGNSIKTWGLYEIAGQQFQAPSATGPVGATAMYDITFEKGPTASWITFPDSVEEDKLKVSLTDQLIRENSPSTIFNPEVTLGPTGLPLAQNSAQQFGLEKSMHWQSASEIFAGLTGLAGVTGQVVKGPGEPSIWPFPDTLLEKLAQIGRPTGLIGATAVGRPYELIESRSQGTNGTSKRNLDYFSWGTAIELSIRQVANTQGEGTLPNSYLVLGTPESSRKYLQESWMHLQSSGEEVELHLLYSPGFVSGNPSGFVSNVLNNDGTFILKTNLSSVTHNGPQGLTTGTIEEPNSGDYYARISSGRPFLQYLWEASIIGTGGFYLNYSDKAGKGLPPELFANDTEAKIWLVVLLKSQLQAAMSEEKLLYPFNNCAIIADNVDGSAAHLFMQVTDPTPADKIKTANVGPGDIALQVTRRNPDFSGATGPEFLTKSLYNLLGYQVQGNSFFKASKEGMPVGPIEYDVPDKNMEALPNFANTDESLWDYHCVIPISKFGLYNDIPKGLALPKASKNPYQGITGPAEGGPTGLSQAKVSLQFQDLYGNRTISTTPLPDLDLFVGYTDPVIGVSAWPSTAATYRIGKNTSPVISIGISLQTSKYLPSPSYGFDKSAYSATTDVQRYKEIFYQLFQEDISLVLHTSLDQVGNIQTPYPLSRLSFRNYVAGAYVFLNQIQYLDQYQFKTVSKTGLDLLSNMFGIAMLDLGTTNQDKPANLLFEGEVQVPNLYTVRQMDSLCDILASTGTSSCTTTITGLDAPPTNVEKIANNNKGALLYTGTTLLTNLRENIPFVNISKEKNTLALVAAANASNVFYDFITPSKSIEGIGFIQVNWKIENLLEPGLDIAIEGTILNTTDFKTFEALYNEFVKSLKDLTQSDFADAIKNVQGIFATTGMFNLQDYIIQETNTFASLEKCTPSLGTIAELAMLNREVANIYTTGTAIFLYSKPYEPIAGDTLASIAGHNSLTVEQLLTVNGNTSIAVEQDILIPNLVMLPEASTSSFAPYTFKGSETLESLATLFSMTPLELAQLNIEFQGIFKDGQIAIEGAAPIEVNIESSYASVFAAYIELVPEKTFEEFVQAILSIGSIYRKDSLCMAVLPKLNSGIAHSLSTIIDDFNIQDALKVNGYDANMLVTANRALLGFLNNGAEVLGPLAEDGEPLTVTVGPYDTFNTLPYRFMATHKLDLTIDQIVEYNLDNANLITEETQFILPLNQAKSTTQINPQIPDTVFAVTVEIDILRKTSYVHPEFKGEAIVEKASSDISALPETTSKDQGIGVSYRQFAIDFEFAFVDQKLKLATGKKQGVLTTTSGKSLWAVHFGEGGINTFDVQTDKSNFYALSPLSTSLISQQVPDIKKYAPGEGLSLEGQTKTFQSVDIDLWMNDFLSIVDLMLSPEYSIPAFRLGGSASMVQRRKPIAESKKIAEGPIGLVMPSIYSEDQTGLDDYFTNLIGATGSILLGFQAYEEIVEAKDNVANQLMNRTDLIINPSIPVSSDFVLEAQQTLKEQMLVRLTNAYSIDALIQYAVKVKSTFNGQPICPRFSGPINPKVYRVTQLTSLVNLAGKIGGTGYLIDTAYLAQIISEQNLVLKTGVSVTYKGKTHEINENDTLADVATEVDVNPNPQLKNYWEQWVPFIRTIETIDLIAPNASFMDVTIRRQVSSADTMENLARYFNIAVQFFARSNASLKGIFINGLEIEWSVGKKIVTKDDESLNELLERIKVTKSTYTLDDLAISISTKNPLLTPDALVFGLQRFPENTLSTSKVSLGPLSGETPDSVMTFILNIKNEARYKKVFLNLDYVINEMEYNIANISKASDYQASSWLTFILPIGQSAGTDVGINTDLGQVEIPLPLRAYPTPPSLLSQSGVASVPEAKNISEAKLWDYNMIYQSQNAAQDTDFLEISFNNPTGKINVDAVVHPNLFNNLAQFASIQGQLRNDLALLPTLSNGQQNTRAQVAVSVFADIAKSIASSLSLVPDFSGADIAPEMKYEFRVEKSTGAAGTYLENLTLYLEKYTGPTGGAPSGDGENGGWPNIALQQKSIDSKGSAVWYPLSLKSHDTKRGVYIIPAEADILAGKPIVQRYGFDKRDVIENQNALSGVYLTRNLGLYDGNPLGVTGTMGPNSTNNAFVYKTPIVHFINRTTPFINNQNVFAIGPGDIATVLFKTLNELLETTASGTRAFKLKIACSYGYFLVDKPDQEPLISKTPIFLIPNYTYQGNTGQEFSNEIEVYIKKWKETHSISIEGGNYIFDVTVFEQAQSMGLTGPVEQLPILQLNNLQLPIGATGVMIGEKNWDEP</sequence>
<evidence type="ECO:0000313" key="3">
    <source>
        <dbReference type="Proteomes" id="UP000321497"/>
    </source>
</evidence>
<accession>A0A5C6YZC3</accession>
<reference evidence="2 3" key="1">
    <citation type="submission" date="2019-08" db="EMBL/GenBank/DDBJ databases">
        <title>Genome of Aequorivita antarctica SW49 (type strain).</title>
        <authorList>
            <person name="Bowman J.P."/>
        </authorList>
    </citation>
    <scope>NUCLEOTIDE SEQUENCE [LARGE SCALE GENOMIC DNA]</scope>
    <source>
        <strain evidence="2 3">SW49</strain>
    </source>
</reference>
<organism evidence="2 3">
    <name type="scientific">Aequorivita antarctica</name>
    <dbReference type="NCBI Taxonomy" id="153266"/>
    <lineage>
        <taxon>Bacteria</taxon>
        <taxon>Pseudomonadati</taxon>
        <taxon>Bacteroidota</taxon>
        <taxon>Flavobacteriia</taxon>
        <taxon>Flavobacteriales</taxon>
        <taxon>Flavobacteriaceae</taxon>
        <taxon>Aequorivita</taxon>
    </lineage>
</organism>
<keyword evidence="3" id="KW-1185">Reference proteome</keyword>